<sequence length="1052" mass="117066">MEQTRLYRGQRVNVRVLLASPGQLSADLIVALAAPQATRTDQLSNLVQPYLQLASELPDEHTGLRLLDIWRYCRYTWSLPLQTQPGRRMFYLVRDKARPFHPIIGIAALGSAVVQISVRDHAIGWSLDSLADKKDPKANETHKHQRRTRVEALHQELARALAEIYRADLIEDGVLTEEECVYPTPATLLNLTNAADTNYLGSRERRIQGTDLEAEARSPTFRKKRVQVLQELLSARLEFNKCADLNGEEQYQYLMQCAEGKRALRMALRSVKKRHVAASLMEITTCGAVPPYGELLGGKLVAMLMASPQVINDYRERYDQFNSVIASRMQGSDLVRDANLVLLGTTSLYHVGSSQYNRVNFPGVGGKVEYKLLGKTEGYGSVHFSQKTYTTIQQLLQAEATSQSYTFAAGVNYKLRSMSAALGLLGLQKLQKHSTPRLVYAVPLAQNWQEYLTGQEKAPSWYFTDIKNPTAETEQIIEYWKKRWFLNRVQRPETLAHLQSSFRPDSLLDIKPAATAHAQMTESLLFFLGPDKPPMISWNTFAEFDNGRLSFAEKQTVDETQTIHITSKKLEDGIINLLKEGHRVYLTGNPGDGKTHLLRRLEGREDWPVGTYTELDASAVSETQLIEGLTETAKNGLPALVAINEGPLRHMLKRLPDAEELSKQLAHPYRYESDGVVNAVPKAVLVQLGSRQVLNNVIISEAINLMLSRVDYTGAPTAVLSNVKALGHMRVRERIHALLAEVQRSGIHVTVHQLLGLLARMVTGGSNEVADKAPPYYQTLFEMPAEASPLAAELRDLDPASFPHAHLDTHKLWDAPSKAGPWLPGSGPATGAPGELGISTEEARRRFCQLKRQHFFEAEAGEQVMAALPDDRRKFNELLTGSLSAAVPVILKTLVRFVGQAPENTVALHLWTGMRYDADQPAWARVAGASIHASDCVVRRPMLPSPMDELLEDYQPDHLLLTLAAKPTPQGPSLLIDLPLWRAMSAVARGLPISSRDEDAGRRVDNFLSAAASLLPSNSEYLRIYNSKDNIETIVQVVEHIDAPAGMSYLLS</sequence>
<geneLocation type="plasmid" evidence="1 2">
    <name>unnamed1</name>
</geneLocation>
<keyword evidence="2" id="KW-1185">Reference proteome</keyword>
<reference evidence="1 2" key="1">
    <citation type="submission" date="2022-12" db="EMBL/GenBank/DDBJ databases">
        <title>Hymenobacter canadensis sp. nov. isolated from lake water of the Cambridge Bay, Canada.</title>
        <authorList>
            <person name="Kim W.H."/>
            <person name="Lee Y.M."/>
        </authorList>
    </citation>
    <scope>NUCLEOTIDE SEQUENCE [LARGE SCALE GENOMIC DNA]</scope>
    <source>
        <strain evidence="1 2">PAMC 29467</strain>
        <plasmid evidence="1 2">unnamed1</plasmid>
    </source>
</reference>
<accession>A0ABY7LV25</accession>
<dbReference type="Pfam" id="PF14236">
    <property type="entry name" value="DruA"/>
    <property type="match status" value="2"/>
</dbReference>
<evidence type="ECO:0000313" key="2">
    <source>
        <dbReference type="Proteomes" id="UP001211005"/>
    </source>
</evidence>
<keyword evidence="1" id="KW-0614">Plasmid</keyword>
<dbReference type="Proteomes" id="UP001211005">
    <property type="component" value="Plasmid unnamed1"/>
</dbReference>
<proteinExistence type="predicted"/>
<dbReference type="RefSeq" id="WP_269562265.1">
    <property type="nucleotide sequence ID" value="NZ_CP114768.1"/>
</dbReference>
<dbReference type="EMBL" id="CP114768">
    <property type="protein sequence ID" value="WBA44240.1"/>
    <property type="molecule type" value="Genomic_DNA"/>
</dbReference>
<name>A0ABY7LV25_9BACT</name>
<protein>
    <submittedName>
        <fullName evidence="1">DUF4338 domain-containing protein</fullName>
    </submittedName>
</protein>
<dbReference type="InterPro" id="IPR025639">
    <property type="entry name" value="DruA"/>
</dbReference>
<organism evidence="1 2">
    <name type="scientific">Hymenobacter canadensis</name>
    <dbReference type="NCBI Taxonomy" id="2999067"/>
    <lineage>
        <taxon>Bacteria</taxon>
        <taxon>Pseudomonadati</taxon>
        <taxon>Bacteroidota</taxon>
        <taxon>Cytophagia</taxon>
        <taxon>Cytophagales</taxon>
        <taxon>Hymenobacteraceae</taxon>
        <taxon>Hymenobacter</taxon>
    </lineage>
</organism>
<evidence type="ECO:0000313" key="1">
    <source>
        <dbReference type="EMBL" id="WBA44240.1"/>
    </source>
</evidence>
<gene>
    <name evidence="1" type="ORF">O3303_21075</name>
</gene>